<proteinExistence type="predicted"/>
<comment type="caution">
    <text evidence="1">The sequence shown here is derived from an EMBL/GenBank/DDBJ whole genome shotgun (WGS) entry which is preliminary data.</text>
</comment>
<protein>
    <recommendedName>
        <fullName evidence="3">Reverse transcriptase</fullName>
    </recommendedName>
</protein>
<accession>A0A8X6MDC6</accession>
<evidence type="ECO:0000313" key="2">
    <source>
        <dbReference type="Proteomes" id="UP000886998"/>
    </source>
</evidence>
<dbReference type="PANTHER" id="PTHR36688">
    <property type="entry name" value="ENDO/EXONUCLEASE/PHOSPHATASE DOMAIN-CONTAINING PROTEIN"/>
    <property type="match status" value="1"/>
</dbReference>
<reference evidence="1" key="1">
    <citation type="submission" date="2020-08" db="EMBL/GenBank/DDBJ databases">
        <title>Multicomponent nature underlies the extraordinary mechanical properties of spider dragline silk.</title>
        <authorList>
            <person name="Kono N."/>
            <person name="Nakamura H."/>
            <person name="Mori M."/>
            <person name="Yoshida Y."/>
            <person name="Ohtoshi R."/>
            <person name="Malay A.D."/>
            <person name="Moran D.A.P."/>
            <person name="Tomita M."/>
            <person name="Numata K."/>
            <person name="Arakawa K."/>
        </authorList>
    </citation>
    <scope>NUCLEOTIDE SEQUENCE</scope>
</reference>
<dbReference type="InterPro" id="IPR052560">
    <property type="entry name" value="RdDP_mobile_element"/>
</dbReference>
<keyword evidence="2" id="KW-1185">Reference proteome</keyword>
<evidence type="ECO:0000313" key="1">
    <source>
        <dbReference type="EMBL" id="GFS42066.1"/>
    </source>
</evidence>
<gene>
    <name evidence="1" type="primary">AVEN_151571_1</name>
    <name evidence="1" type="ORF">TNIN_241211</name>
</gene>
<dbReference type="PANTHER" id="PTHR36688:SF1">
    <property type="entry name" value="ENDONUCLEASE_EXONUCLEASE_PHOSPHATASE DOMAIN-CONTAINING PROTEIN"/>
    <property type="match status" value="1"/>
</dbReference>
<name>A0A8X6MDC6_9ARAC</name>
<sequence>MEEAKKGKSAGPDDLLAELFLNLGKKAKLTLLHFYNVIWNASVSSDWRKFVIIPILKPLKPTDHPSSYRPISLTNGYCKLMERIVTNQLNYFFEAYKKISDLGTKEIQLNKQDHFSYLGATFDNRLSWRGHAEGNTKKGEKKLGLLKRLAGVTWGSSDVLSTFCKSYARPVFDYGGELLATASKICGDIIDRIQNKAFRLIPSAFSSTPIAALEI</sequence>
<dbReference type="EMBL" id="BMAV01025511">
    <property type="protein sequence ID" value="GFS42066.1"/>
    <property type="molecule type" value="Genomic_DNA"/>
</dbReference>
<dbReference type="OrthoDB" id="6429725at2759"/>
<dbReference type="AlphaFoldDB" id="A0A8X6MDC6"/>
<evidence type="ECO:0008006" key="3">
    <source>
        <dbReference type="Google" id="ProtNLM"/>
    </source>
</evidence>
<organism evidence="1 2">
    <name type="scientific">Trichonephila inaurata madagascariensis</name>
    <dbReference type="NCBI Taxonomy" id="2747483"/>
    <lineage>
        <taxon>Eukaryota</taxon>
        <taxon>Metazoa</taxon>
        <taxon>Ecdysozoa</taxon>
        <taxon>Arthropoda</taxon>
        <taxon>Chelicerata</taxon>
        <taxon>Arachnida</taxon>
        <taxon>Araneae</taxon>
        <taxon>Araneomorphae</taxon>
        <taxon>Entelegynae</taxon>
        <taxon>Araneoidea</taxon>
        <taxon>Nephilidae</taxon>
        <taxon>Trichonephila</taxon>
        <taxon>Trichonephila inaurata</taxon>
    </lineage>
</organism>
<dbReference type="Proteomes" id="UP000886998">
    <property type="component" value="Unassembled WGS sequence"/>
</dbReference>